<evidence type="ECO:0000256" key="7">
    <source>
        <dbReference type="ARBA" id="ARBA00013188"/>
    </source>
</evidence>
<dbReference type="InterPro" id="IPR000056">
    <property type="entry name" value="Ribul_P_3_epim-like"/>
</dbReference>
<dbReference type="NCBIfam" id="TIGR01163">
    <property type="entry name" value="rpe"/>
    <property type="match status" value="1"/>
</dbReference>
<name>A0AAW1QDD8_9CHLO</name>
<dbReference type="GO" id="GO:0004750">
    <property type="term" value="F:D-ribulose-phosphate 3-epimerase activity"/>
    <property type="evidence" value="ECO:0007669"/>
    <property type="project" value="UniProtKB-EC"/>
</dbReference>
<feature type="binding site" evidence="13">
    <location>
        <position position="216"/>
    </location>
    <ligand>
        <name>substrate</name>
    </ligand>
</feature>
<dbReference type="GO" id="GO:0046872">
    <property type="term" value="F:metal ion binding"/>
    <property type="evidence" value="ECO:0007669"/>
    <property type="project" value="UniProtKB-KW"/>
</dbReference>
<proteinExistence type="inferred from homology"/>
<evidence type="ECO:0000256" key="2">
    <source>
        <dbReference type="ARBA" id="ARBA00001936"/>
    </source>
</evidence>
<keyword evidence="8 12" id="KW-0479">Metal-binding</keyword>
<evidence type="ECO:0000256" key="3">
    <source>
        <dbReference type="ARBA" id="ARBA00001941"/>
    </source>
</evidence>
<organism evidence="14 15">
    <name type="scientific">Elliptochloris bilobata</name>
    <dbReference type="NCBI Taxonomy" id="381761"/>
    <lineage>
        <taxon>Eukaryota</taxon>
        <taxon>Viridiplantae</taxon>
        <taxon>Chlorophyta</taxon>
        <taxon>core chlorophytes</taxon>
        <taxon>Trebouxiophyceae</taxon>
        <taxon>Trebouxiophyceae incertae sedis</taxon>
        <taxon>Elliptochloris clade</taxon>
        <taxon>Elliptochloris</taxon>
    </lineage>
</organism>
<dbReference type="InterPro" id="IPR013785">
    <property type="entry name" value="Aldolase_TIM"/>
</dbReference>
<dbReference type="InterPro" id="IPR011060">
    <property type="entry name" value="RibuloseP-bd_barrel"/>
</dbReference>
<feature type="binding site" evidence="12">
    <location>
        <position position="70"/>
    </location>
    <ligand>
        <name>a divalent metal cation</name>
        <dbReference type="ChEBI" id="CHEBI:60240"/>
    </ligand>
</feature>
<evidence type="ECO:0000313" key="14">
    <source>
        <dbReference type="EMBL" id="KAK9819396.1"/>
    </source>
</evidence>
<keyword evidence="12" id="KW-0464">Manganese</keyword>
<accession>A0AAW1QDD8</accession>
<dbReference type="PROSITE" id="PS01085">
    <property type="entry name" value="RIBUL_P_3_EPIMER_1"/>
    <property type="match status" value="1"/>
</dbReference>
<comment type="caution">
    <text evidence="14">The sequence shown here is derived from an EMBL/GenBank/DDBJ whole genome shotgun (WGS) entry which is preliminary data.</text>
</comment>
<gene>
    <name evidence="14" type="ORF">WJX81_005073</name>
</gene>
<keyword evidence="15" id="KW-1185">Reference proteome</keyword>
<keyword evidence="9 10" id="KW-0413">Isomerase</keyword>
<comment type="cofactor">
    <cofactor evidence="3">
        <name>Co(2+)</name>
        <dbReference type="ChEBI" id="CHEBI:48828"/>
    </cofactor>
</comment>
<comment type="cofactor">
    <cofactor evidence="5">
        <name>Fe(2+)</name>
        <dbReference type="ChEBI" id="CHEBI:29033"/>
    </cofactor>
</comment>
<dbReference type="EMBL" id="JALJOU010000120">
    <property type="protein sequence ID" value="KAK9819396.1"/>
    <property type="molecule type" value="Genomic_DNA"/>
</dbReference>
<dbReference type="HAMAP" id="MF_02227">
    <property type="entry name" value="RPE"/>
    <property type="match status" value="1"/>
</dbReference>
<dbReference type="PANTHER" id="PTHR11749">
    <property type="entry name" value="RIBULOSE-5-PHOSPHATE-3-EPIMERASE"/>
    <property type="match status" value="1"/>
</dbReference>
<evidence type="ECO:0000256" key="12">
    <source>
        <dbReference type="PIRSR" id="PIRSR001461-2"/>
    </source>
</evidence>
<comment type="cofactor">
    <cofactor evidence="2">
        <name>Mn(2+)</name>
        <dbReference type="ChEBI" id="CHEBI:29035"/>
    </cofactor>
</comment>
<feature type="binding site" evidence="13">
    <location>
        <begin position="181"/>
        <end position="184"/>
    </location>
    <ligand>
        <name>substrate</name>
    </ligand>
</feature>
<evidence type="ECO:0000256" key="13">
    <source>
        <dbReference type="PIRSR" id="PIRSR001461-3"/>
    </source>
</evidence>
<evidence type="ECO:0000256" key="1">
    <source>
        <dbReference type="ARBA" id="ARBA00001782"/>
    </source>
</evidence>
<feature type="binding site" evidence="13">
    <location>
        <begin position="236"/>
        <end position="237"/>
    </location>
    <ligand>
        <name>substrate</name>
    </ligand>
</feature>
<dbReference type="Proteomes" id="UP001445335">
    <property type="component" value="Unassembled WGS sequence"/>
</dbReference>
<evidence type="ECO:0000256" key="5">
    <source>
        <dbReference type="ARBA" id="ARBA00001954"/>
    </source>
</evidence>
<sequence>MIAEAAARHDTRSFGTYLIPQARQEPGNGARVDKYSKNDVIVSPSILSANFAKLGEQVQAVVEAGADWVHVDVMDGRFVPNITIGPLVVDAIRPLTDAVLDTHLMIVEPEQRVADFAKAGSDIITVHAEQSATIHLHRVIGQIKDLGVKAGVVLNPGTSLTTIEEVLGIVDLVLLMSVNPGFGGQKFIESQVAKTRRLKQMCNDLGVNPWIEIDGGVTPANAYKLIDAGANALVAGSAVFGAKSYKDAIQGIKSSKAPVPTNGVPVAA</sequence>
<feature type="active site" description="Proton donor" evidence="11">
    <location>
        <position position="214"/>
    </location>
</feature>
<evidence type="ECO:0000256" key="4">
    <source>
        <dbReference type="ARBA" id="ARBA00001947"/>
    </source>
</evidence>
<comment type="cofactor">
    <cofactor evidence="4">
        <name>Zn(2+)</name>
        <dbReference type="ChEBI" id="CHEBI:29105"/>
    </cofactor>
</comment>
<dbReference type="GO" id="GO:0006098">
    <property type="term" value="P:pentose-phosphate shunt"/>
    <property type="evidence" value="ECO:0007669"/>
    <property type="project" value="InterPro"/>
</dbReference>
<dbReference type="NCBIfam" id="NF004076">
    <property type="entry name" value="PRK05581.1-4"/>
    <property type="match status" value="1"/>
</dbReference>
<dbReference type="GO" id="GO:0005975">
    <property type="term" value="P:carbohydrate metabolic process"/>
    <property type="evidence" value="ECO:0007669"/>
    <property type="project" value="InterPro"/>
</dbReference>
<evidence type="ECO:0000313" key="15">
    <source>
        <dbReference type="Proteomes" id="UP001445335"/>
    </source>
</evidence>
<feature type="binding site" evidence="12">
    <location>
        <position position="103"/>
    </location>
    <ligand>
        <name>a divalent metal cation</name>
        <dbReference type="ChEBI" id="CHEBI:60240"/>
    </ligand>
</feature>
<evidence type="ECO:0000256" key="9">
    <source>
        <dbReference type="ARBA" id="ARBA00023235"/>
    </source>
</evidence>
<feature type="active site" description="Proton acceptor" evidence="11">
    <location>
        <position position="72"/>
    </location>
</feature>
<dbReference type="FunFam" id="3.20.20.70:FF:000004">
    <property type="entry name" value="Ribulose-phosphate 3-epimerase"/>
    <property type="match status" value="1"/>
</dbReference>
<dbReference type="CDD" id="cd00429">
    <property type="entry name" value="RPE"/>
    <property type="match status" value="1"/>
</dbReference>
<protein>
    <recommendedName>
        <fullName evidence="7 10">Ribulose-phosphate 3-epimerase</fullName>
        <ecNumber evidence="7 10">5.1.3.1</ecNumber>
    </recommendedName>
</protein>
<evidence type="ECO:0000256" key="10">
    <source>
        <dbReference type="PIRNR" id="PIRNR001461"/>
    </source>
</evidence>
<keyword evidence="12" id="KW-0862">Zinc</keyword>
<evidence type="ECO:0000256" key="8">
    <source>
        <dbReference type="ARBA" id="ARBA00022723"/>
    </source>
</evidence>
<comment type="catalytic activity">
    <reaction evidence="1 10">
        <text>D-ribulose 5-phosphate = D-xylulose 5-phosphate</text>
        <dbReference type="Rhea" id="RHEA:13677"/>
        <dbReference type="ChEBI" id="CHEBI:57737"/>
        <dbReference type="ChEBI" id="CHEBI:58121"/>
        <dbReference type="EC" id="5.1.3.1"/>
    </reaction>
</comment>
<dbReference type="EC" id="5.1.3.1" evidence="7 10"/>
<comment type="cofactor">
    <cofactor evidence="12">
        <name>a divalent metal cation</name>
        <dbReference type="ChEBI" id="CHEBI:60240"/>
    </cofactor>
    <text evidence="12">Binds 1 divalent metal cation per subunit.</text>
</comment>
<dbReference type="PIRSF" id="PIRSF001461">
    <property type="entry name" value="RPE"/>
    <property type="match status" value="1"/>
</dbReference>
<evidence type="ECO:0000256" key="11">
    <source>
        <dbReference type="PIRSR" id="PIRSR001461-1"/>
    </source>
</evidence>
<dbReference type="AlphaFoldDB" id="A0AAW1QDD8"/>
<dbReference type="GO" id="GO:0005737">
    <property type="term" value="C:cytoplasm"/>
    <property type="evidence" value="ECO:0007669"/>
    <property type="project" value="UniProtKB-ARBA"/>
</dbReference>
<reference evidence="14 15" key="1">
    <citation type="journal article" date="2024" name="Nat. Commun.">
        <title>Phylogenomics reveals the evolutionary origins of lichenization in chlorophyte algae.</title>
        <authorList>
            <person name="Puginier C."/>
            <person name="Libourel C."/>
            <person name="Otte J."/>
            <person name="Skaloud P."/>
            <person name="Haon M."/>
            <person name="Grisel S."/>
            <person name="Petersen M."/>
            <person name="Berrin J.G."/>
            <person name="Delaux P.M."/>
            <person name="Dal Grande F."/>
            <person name="Keller J."/>
        </authorList>
    </citation>
    <scope>NUCLEOTIDE SEQUENCE [LARGE SCALE GENOMIC DNA]</scope>
    <source>
        <strain evidence="14 15">SAG 245.80</strain>
    </source>
</reference>
<dbReference type="InterPro" id="IPR026019">
    <property type="entry name" value="Ribul_P_3_epim"/>
</dbReference>
<feature type="binding site" evidence="12">
    <location>
        <position position="214"/>
    </location>
    <ligand>
        <name>a divalent metal cation</name>
        <dbReference type="ChEBI" id="CHEBI:60240"/>
    </ligand>
</feature>
<feature type="binding site" evidence="12">
    <location>
        <position position="72"/>
    </location>
    <ligand>
        <name>a divalent metal cation</name>
        <dbReference type="ChEBI" id="CHEBI:60240"/>
    </ligand>
</feature>
<dbReference type="Gene3D" id="3.20.20.70">
    <property type="entry name" value="Aldolase class I"/>
    <property type="match status" value="1"/>
</dbReference>
<feature type="binding site" evidence="13">
    <location>
        <position position="45"/>
    </location>
    <ligand>
        <name>substrate</name>
    </ligand>
</feature>
<dbReference type="SUPFAM" id="SSF51366">
    <property type="entry name" value="Ribulose-phoshate binding barrel"/>
    <property type="match status" value="1"/>
</dbReference>
<feature type="binding site" evidence="13">
    <location>
        <position position="103"/>
    </location>
    <ligand>
        <name>substrate</name>
    </ligand>
</feature>
<comment type="similarity">
    <text evidence="6 10">Belongs to the ribulose-phosphate 3-epimerase family.</text>
</comment>
<keyword evidence="12" id="KW-0170">Cobalt</keyword>
<dbReference type="Pfam" id="PF00834">
    <property type="entry name" value="Ribul_P_3_epim"/>
    <property type="match status" value="1"/>
</dbReference>
<evidence type="ECO:0000256" key="6">
    <source>
        <dbReference type="ARBA" id="ARBA00009541"/>
    </source>
</evidence>
<keyword evidence="10" id="KW-0119">Carbohydrate metabolism</keyword>